<protein>
    <recommendedName>
        <fullName evidence="3">Carbohydrate kinase PfkB domain-containing protein</fullName>
    </recommendedName>
</protein>
<dbReference type="InterPro" id="IPR002173">
    <property type="entry name" value="Carboh/pur_kinase_PfkB_CS"/>
</dbReference>
<proteinExistence type="predicted"/>
<keyword evidence="1" id="KW-0808">Transferase</keyword>
<dbReference type="Gene3D" id="3.40.1190.20">
    <property type="match status" value="1"/>
</dbReference>
<reference evidence="4 5" key="1">
    <citation type="submission" date="2015-03" db="EMBL/GenBank/DDBJ databases">
        <authorList>
            <person name="Hassan Y."/>
            <person name="Lepp D."/>
            <person name="Li X.-Z."/>
            <person name="Zhou T."/>
        </authorList>
    </citation>
    <scope>NUCLEOTIDE SEQUENCE [LARGE SCALE GENOMIC DNA]</scope>
    <source>
        <strain evidence="4 5">IPL18</strain>
    </source>
</reference>
<feature type="domain" description="Carbohydrate kinase PfkB" evidence="3">
    <location>
        <begin position="58"/>
        <end position="327"/>
    </location>
</feature>
<evidence type="ECO:0000313" key="4">
    <source>
        <dbReference type="EMBL" id="KKB09464.1"/>
    </source>
</evidence>
<dbReference type="InterPro" id="IPR029056">
    <property type="entry name" value="Ribokinase-like"/>
</dbReference>
<dbReference type="STRING" id="429727.VE26_05955"/>
<evidence type="ECO:0000256" key="1">
    <source>
        <dbReference type="ARBA" id="ARBA00022679"/>
    </source>
</evidence>
<name>A0A0F5FKP1_9HYPH</name>
<dbReference type="Proteomes" id="UP000033649">
    <property type="component" value="Unassembled WGS sequence"/>
</dbReference>
<dbReference type="OrthoDB" id="7946249at2"/>
<sequence>MKRLAFLGAMNRDLVAEISGDIVLQKLDLDARPLVETPVSDAIAAAGARLLAGLGAHDYLGGSAFNAARVAALLNGDERKLDLVFFGIAGQVGASRPHLDALAAWNVAGAGITQSLLSPATCLAMVEPAGRTLLTAIGANADIADYLRDEAGNLAADLARCTLVHVTSYLDPSAPGLVADLLQRARRLNPALLVSLDPGMAWIASGSPDLPRLFAEADILHLNAEESAHLCGADAEAIGALAEKLHGSAAMIVARNHSTIAIHEAQLSRTLPDRALPATVVDSNGAGDTFCGAFLWRLLADDPDPLEAARFAFDLARHKIGTSGPLTSDSIRQLLN</sequence>
<organism evidence="4 5">
    <name type="scientific">Devosia chinhatensis</name>
    <dbReference type="NCBI Taxonomy" id="429727"/>
    <lineage>
        <taxon>Bacteria</taxon>
        <taxon>Pseudomonadati</taxon>
        <taxon>Pseudomonadota</taxon>
        <taxon>Alphaproteobacteria</taxon>
        <taxon>Hyphomicrobiales</taxon>
        <taxon>Devosiaceae</taxon>
        <taxon>Devosia</taxon>
    </lineage>
</organism>
<evidence type="ECO:0000259" key="3">
    <source>
        <dbReference type="Pfam" id="PF00294"/>
    </source>
</evidence>
<dbReference type="RefSeq" id="WP_046104158.1">
    <property type="nucleotide sequence ID" value="NZ_JZEY01000054.1"/>
</dbReference>
<dbReference type="AlphaFoldDB" id="A0A0F5FKP1"/>
<dbReference type="PATRIC" id="fig|429727.3.peg.1236"/>
<dbReference type="EMBL" id="JZEY01000054">
    <property type="protein sequence ID" value="KKB09464.1"/>
    <property type="molecule type" value="Genomic_DNA"/>
</dbReference>
<keyword evidence="2" id="KW-0418">Kinase</keyword>
<dbReference type="PANTHER" id="PTHR10584">
    <property type="entry name" value="SUGAR KINASE"/>
    <property type="match status" value="1"/>
</dbReference>
<dbReference type="InterPro" id="IPR011611">
    <property type="entry name" value="PfkB_dom"/>
</dbReference>
<dbReference type="PROSITE" id="PS00584">
    <property type="entry name" value="PFKB_KINASES_2"/>
    <property type="match status" value="1"/>
</dbReference>
<evidence type="ECO:0000256" key="2">
    <source>
        <dbReference type="ARBA" id="ARBA00022777"/>
    </source>
</evidence>
<dbReference type="SUPFAM" id="SSF53613">
    <property type="entry name" value="Ribokinase-like"/>
    <property type="match status" value="1"/>
</dbReference>
<keyword evidence="5" id="KW-1185">Reference proteome</keyword>
<dbReference type="PANTHER" id="PTHR10584:SF166">
    <property type="entry name" value="RIBOKINASE"/>
    <property type="match status" value="1"/>
</dbReference>
<accession>A0A0F5FKP1</accession>
<evidence type="ECO:0000313" key="5">
    <source>
        <dbReference type="Proteomes" id="UP000033649"/>
    </source>
</evidence>
<comment type="caution">
    <text evidence="4">The sequence shown here is derived from an EMBL/GenBank/DDBJ whole genome shotgun (WGS) entry which is preliminary data.</text>
</comment>
<gene>
    <name evidence="4" type="ORF">VE26_05955</name>
</gene>
<dbReference type="GO" id="GO:0016301">
    <property type="term" value="F:kinase activity"/>
    <property type="evidence" value="ECO:0007669"/>
    <property type="project" value="UniProtKB-KW"/>
</dbReference>
<dbReference type="Pfam" id="PF00294">
    <property type="entry name" value="PfkB"/>
    <property type="match status" value="1"/>
</dbReference>